<gene>
    <name evidence="1" type="ORF">NDU88_003291</name>
</gene>
<comment type="caution">
    <text evidence="1">The sequence shown here is derived from an EMBL/GenBank/DDBJ whole genome shotgun (WGS) entry which is preliminary data.</text>
</comment>
<organism evidence="1 2">
    <name type="scientific">Pleurodeles waltl</name>
    <name type="common">Iberian ribbed newt</name>
    <dbReference type="NCBI Taxonomy" id="8319"/>
    <lineage>
        <taxon>Eukaryota</taxon>
        <taxon>Metazoa</taxon>
        <taxon>Chordata</taxon>
        <taxon>Craniata</taxon>
        <taxon>Vertebrata</taxon>
        <taxon>Euteleostomi</taxon>
        <taxon>Amphibia</taxon>
        <taxon>Batrachia</taxon>
        <taxon>Caudata</taxon>
        <taxon>Salamandroidea</taxon>
        <taxon>Salamandridae</taxon>
        <taxon>Pleurodelinae</taxon>
        <taxon>Pleurodeles</taxon>
    </lineage>
</organism>
<dbReference type="AlphaFoldDB" id="A0AAV7UDL7"/>
<protein>
    <recommendedName>
        <fullName evidence="3">Secreted protein</fullName>
    </recommendedName>
</protein>
<dbReference type="EMBL" id="JANPWB010000005">
    <property type="protein sequence ID" value="KAJ1186510.1"/>
    <property type="molecule type" value="Genomic_DNA"/>
</dbReference>
<sequence length="92" mass="10140">MNRWAVSRVETFLVKMTNLWALFGARGAGPCGEDVMGSMTSRSFGQCGKLPLMRRAGSRIGSGMNSGALSLAHFTDIHFRKECATEKERQKN</sequence>
<proteinExistence type="predicted"/>
<accession>A0AAV7UDL7</accession>
<keyword evidence="2" id="KW-1185">Reference proteome</keyword>
<name>A0AAV7UDL7_PLEWA</name>
<dbReference type="Proteomes" id="UP001066276">
    <property type="component" value="Chromosome 3_1"/>
</dbReference>
<reference evidence="1" key="1">
    <citation type="journal article" date="2022" name="bioRxiv">
        <title>Sequencing and chromosome-scale assembly of the giantPleurodeles waltlgenome.</title>
        <authorList>
            <person name="Brown T."/>
            <person name="Elewa A."/>
            <person name="Iarovenko S."/>
            <person name="Subramanian E."/>
            <person name="Araus A.J."/>
            <person name="Petzold A."/>
            <person name="Susuki M."/>
            <person name="Suzuki K.-i.T."/>
            <person name="Hayashi T."/>
            <person name="Toyoda A."/>
            <person name="Oliveira C."/>
            <person name="Osipova E."/>
            <person name="Leigh N.D."/>
            <person name="Simon A."/>
            <person name="Yun M.H."/>
        </authorList>
    </citation>
    <scope>NUCLEOTIDE SEQUENCE</scope>
    <source>
        <strain evidence="1">20211129_DDA</strain>
        <tissue evidence="1">Liver</tissue>
    </source>
</reference>
<evidence type="ECO:0008006" key="3">
    <source>
        <dbReference type="Google" id="ProtNLM"/>
    </source>
</evidence>
<evidence type="ECO:0000313" key="2">
    <source>
        <dbReference type="Proteomes" id="UP001066276"/>
    </source>
</evidence>
<evidence type="ECO:0000313" key="1">
    <source>
        <dbReference type="EMBL" id="KAJ1186510.1"/>
    </source>
</evidence>